<dbReference type="AlphaFoldDB" id="A0A0S7XMG5"/>
<dbReference type="SUPFAM" id="SSF64167">
    <property type="entry name" value="SurE-like"/>
    <property type="match status" value="1"/>
</dbReference>
<dbReference type="Gene3D" id="3.40.1210.10">
    <property type="entry name" value="Survival protein SurE-like phosphatase/nucleotidase"/>
    <property type="match status" value="1"/>
</dbReference>
<dbReference type="EC" id="3.1.3.5" evidence="9"/>
<evidence type="ECO:0000256" key="6">
    <source>
        <dbReference type="ARBA" id="ARBA00022723"/>
    </source>
</evidence>
<dbReference type="GO" id="GO:0004309">
    <property type="term" value="F:exopolyphosphatase activity"/>
    <property type="evidence" value="ECO:0007669"/>
    <property type="project" value="TreeGrafter"/>
</dbReference>
<comment type="catalytic activity">
    <reaction evidence="1 9">
        <text>a ribonucleoside 5'-phosphate + H2O = a ribonucleoside + phosphate</text>
        <dbReference type="Rhea" id="RHEA:12484"/>
        <dbReference type="ChEBI" id="CHEBI:15377"/>
        <dbReference type="ChEBI" id="CHEBI:18254"/>
        <dbReference type="ChEBI" id="CHEBI:43474"/>
        <dbReference type="ChEBI" id="CHEBI:58043"/>
        <dbReference type="EC" id="3.1.3.5"/>
    </reaction>
</comment>
<dbReference type="PANTHER" id="PTHR30457:SF12">
    <property type="entry name" value="5'_3'-NUCLEOTIDASE SURE"/>
    <property type="match status" value="1"/>
</dbReference>
<feature type="domain" description="Survival protein SurE-like phosphatase/nucleotidase" evidence="10">
    <location>
        <begin position="3"/>
        <end position="187"/>
    </location>
</feature>
<dbReference type="InterPro" id="IPR036523">
    <property type="entry name" value="SurE-like_sf"/>
</dbReference>
<evidence type="ECO:0000256" key="3">
    <source>
        <dbReference type="ARBA" id="ARBA00004496"/>
    </source>
</evidence>
<dbReference type="GO" id="GO:0008254">
    <property type="term" value="F:3'-nucleotidase activity"/>
    <property type="evidence" value="ECO:0007669"/>
    <property type="project" value="TreeGrafter"/>
</dbReference>
<feature type="binding site" evidence="9">
    <location>
        <position position="95"/>
    </location>
    <ligand>
        <name>a divalent metal cation</name>
        <dbReference type="ChEBI" id="CHEBI:60240"/>
    </ligand>
</feature>
<reference evidence="11 12" key="1">
    <citation type="journal article" date="2015" name="Microbiome">
        <title>Genomic resolution of linkages in carbon, nitrogen, and sulfur cycling among widespread estuary sediment bacteria.</title>
        <authorList>
            <person name="Baker B.J."/>
            <person name="Lazar C.S."/>
            <person name="Teske A.P."/>
            <person name="Dick G.J."/>
        </authorList>
    </citation>
    <scope>NUCLEOTIDE SEQUENCE [LARGE SCALE GENOMIC DNA]</scope>
    <source>
        <strain evidence="11">DG_56</strain>
    </source>
</reference>
<sequence length="250" mass="26655">MTILITNDDGIYAPGLTALKRALSPLGEVIAIAPDRPRSATGHAITLHKPLRITPVEIPDGGTGYMTNGTPSDCVVLGMIDLLEERPALVVAGINPGANLGEDLTYSGTVSAAMEAALIGVPAFAISIASYQVQDYTAAAKYAQSLARRVIERGLPAGTLLNVNVPDLPEDKMGPAVVTRHARGHYQGRLERRLDPNGHPYYWMGGDIVYDPEPDGTDREAVAAGNISVTPIHLDLTAHDFMDELRAWLA</sequence>
<dbReference type="Proteomes" id="UP000052020">
    <property type="component" value="Unassembled WGS sequence"/>
</dbReference>
<evidence type="ECO:0000256" key="7">
    <source>
        <dbReference type="ARBA" id="ARBA00022741"/>
    </source>
</evidence>
<dbReference type="HAMAP" id="MF_00060">
    <property type="entry name" value="SurE"/>
    <property type="match status" value="1"/>
</dbReference>
<feature type="binding site" evidence="9">
    <location>
        <position position="8"/>
    </location>
    <ligand>
        <name>a divalent metal cation</name>
        <dbReference type="ChEBI" id="CHEBI:60240"/>
    </ligand>
</feature>
<keyword evidence="6 9" id="KW-0479">Metal-binding</keyword>
<evidence type="ECO:0000256" key="5">
    <source>
        <dbReference type="ARBA" id="ARBA00022490"/>
    </source>
</evidence>
<gene>
    <name evidence="9" type="primary">surE</name>
    <name evidence="11" type="ORF">AMK68_03385</name>
</gene>
<evidence type="ECO:0000313" key="11">
    <source>
        <dbReference type="EMBL" id="KPJ63648.1"/>
    </source>
</evidence>
<organism evidence="11 12">
    <name type="scientific">candidate division KD3-62 bacterium DG_56</name>
    <dbReference type="NCBI Taxonomy" id="1704032"/>
    <lineage>
        <taxon>Bacteria</taxon>
        <taxon>candidate division KD3-62</taxon>
    </lineage>
</organism>
<evidence type="ECO:0000256" key="1">
    <source>
        <dbReference type="ARBA" id="ARBA00000815"/>
    </source>
</evidence>
<protein>
    <recommendedName>
        <fullName evidence="9">5'-nucleotidase SurE</fullName>
        <ecNumber evidence="9">3.1.3.5</ecNumber>
    </recommendedName>
    <alternativeName>
        <fullName evidence="9">Nucleoside 5'-monophosphate phosphohydrolase</fullName>
    </alternativeName>
</protein>
<dbReference type="NCBIfam" id="TIGR00087">
    <property type="entry name" value="surE"/>
    <property type="match status" value="1"/>
</dbReference>
<name>A0A0S7XMG5_9BACT</name>
<keyword evidence="7 9" id="KW-0547">Nucleotide-binding</keyword>
<dbReference type="GO" id="GO:0005737">
    <property type="term" value="C:cytoplasm"/>
    <property type="evidence" value="ECO:0007669"/>
    <property type="project" value="UniProtKB-SubCell"/>
</dbReference>
<dbReference type="FunFam" id="3.40.1210.10:FF:000001">
    <property type="entry name" value="5'/3'-nucleotidase SurE"/>
    <property type="match status" value="1"/>
</dbReference>
<evidence type="ECO:0000259" key="10">
    <source>
        <dbReference type="Pfam" id="PF01975"/>
    </source>
</evidence>
<dbReference type="PANTHER" id="PTHR30457">
    <property type="entry name" value="5'-NUCLEOTIDASE SURE"/>
    <property type="match status" value="1"/>
</dbReference>
<dbReference type="PATRIC" id="fig|1704032.3.peg.502"/>
<dbReference type="NCBIfam" id="NF001490">
    <property type="entry name" value="PRK00346.1-4"/>
    <property type="match status" value="1"/>
</dbReference>
<proteinExistence type="inferred from homology"/>
<comment type="cofactor">
    <cofactor evidence="9">
        <name>a divalent metal cation</name>
        <dbReference type="ChEBI" id="CHEBI:60240"/>
    </cofactor>
    <text evidence="9">Binds 1 divalent metal cation per subunit.</text>
</comment>
<comment type="caution">
    <text evidence="11">The sequence shown here is derived from an EMBL/GenBank/DDBJ whole genome shotgun (WGS) entry which is preliminary data.</text>
</comment>
<dbReference type="Pfam" id="PF01975">
    <property type="entry name" value="SurE"/>
    <property type="match status" value="1"/>
</dbReference>
<dbReference type="GO" id="GO:0046872">
    <property type="term" value="F:metal ion binding"/>
    <property type="evidence" value="ECO:0007669"/>
    <property type="project" value="UniProtKB-UniRule"/>
</dbReference>
<comment type="function">
    <text evidence="9">Nucleotidase that shows phosphatase activity on nucleoside 5'-monophosphates.</text>
</comment>
<dbReference type="GO" id="GO:0008253">
    <property type="term" value="F:5'-nucleotidase activity"/>
    <property type="evidence" value="ECO:0007669"/>
    <property type="project" value="UniProtKB-UniRule"/>
</dbReference>
<dbReference type="GO" id="GO:0000166">
    <property type="term" value="F:nucleotide binding"/>
    <property type="evidence" value="ECO:0007669"/>
    <property type="project" value="UniProtKB-KW"/>
</dbReference>
<feature type="binding site" evidence="9">
    <location>
        <position position="9"/>
    </location>
    <ligand>
        <name>a divalent metal cation</name>
        <dbReference type="ChEBI" id="CHEBI:60240"/>
    </ligand>
</feature>
<dbReference type="EMBL" id="LIZY01000070">
    <property type="protein sequence ID" value="KPJ63648.1"/>
    <property type="molecule type" value="Genomic_DNA"/>
</dbReference>
<dbReference type="InterPro" id="IPR030048">
    <property type="entry name" value="SurE"/>
</dbReference>
<evidence type="ECO:0000256" key="8">
    <source>
        <dbReference type="ARBA" id="ARBA00022801"/>
    </source>
</evidence>
<comment type="cofactor">
    <cofactor evidence="2">
        <name>Mg(2+)</name>
        <dbReference type="ChEBI" id="CHEBI:18420"/>
    </cofactor>
</comment>
<keyword evidence="5 9" id="KW-0963">Cytoplasm</keyword>
<evidence type="ECO:0000256" key="2">
    <source>
        <dbReference type="ARBA" id="ARBA00001946"/>
    </source>
</evidence>
<dbReference type="InterPro" id="IPR002828">
    <property type="entry name" value="SurE-like_Pase/nucleotidase"/>
</dbReference>
<evidence type="ECO:0000256" key="9">
    <source>
        <dbReference type="HAMAP-Rule" id="MF_00060"/>
    </source>
</evidence>
<dbReference type="NCBIfam" id="NF001492">
    <property type="entry name" value="PRK00346.2-2"/>
    <property type="match status" value="1"/>
</dbReference>
<keyword evidence="8 9" id="KW-0378">Hydrolase</keyword>
<evidence type="ECO:0000313" key="12">
    <source>
        <dbReference type="Proteomes" id="UP000052020"/>
    </source>
</evidence>
<evidence type="ECO:0000256" key="4">
    <source>
        <dbReference type="ARBA" id="ARBA00011062"/>
    </source>
</evidence>
<comment type="subcellular location">
    <subcellularLocation>
        <location evidence="3 9">Cytoplasm</location>
    </subcellularLocation>
</comment>
<comment type="similarity">
    <text evidence="4 9">Belongs to the SurE nucleotidase family.</text>
</comment>
<accession>A0A0S7XMG5</accession>
<feature type="binding site" evidence="9">
    <location>
        <position position="39"/>
    </location>
    <ligand>
        <name>a divalent metal cation</name>
        <dbReference type="ChEBI" id="CHEBI:60240"/>
    </ligand>
</feature>